<feature type="region of interest" description="Disordered" evidence="1">
    <location>
        <begin position="15"/>
        <end position="47"/>
    </location>
</feature>
<sequence>MTSAAFGRRGWCARAKTKKGGRARARDREEEKKLPAGRNGVTNYDLSQEKNNNKSFGLIVHRDITDAAVALLQ</sequence>
<evidence type="ECO:0000313" key="2">
    <source>
        <dbReference type="EMBL" id="KAK2840851.1"/>
    </source>
</evidence>
<comment type="caution">
    <text evidence="2">The sequence shown here is derived from an EMBL/GenBank/DDBJ whole genome shotgun (WGS) entry which is preliminary data.</text>
</comment>
<keyword evidence="3" id="KW-1185">Reference proteome</keyword>
<protein>
    <submittedName>
        <fullName evidence="2">Uncharacterized protein</fullName>
    </submittedName>
</protein>
<reference evidence="2" key="1">
    <citation type="submission" date="2023-08" db="EMBL/GenBank/DDBJ databases">
        <title>Pelteobagrus vachellii genome.</title>
        <authorList>
            <person name="Liu H."/>
        </authorList>
    </citation>
    <scope>NUCLEOTIDE SEQUENCE</scope>
    <source>
        <strain evidence="2">PRFRI_2022a</strain>
        <tissue evidence="2">Muscle</tissue>
    </source>
</reference>
<proteinExistence type="predicted"/>
<feature type="compositionally biased region" description="Basic and acidic residues" evidence="1">
    <location>
        <begin position="24"/>
        <end position="34"/>
    </location>
</feature>
<gene>
    <name evidence="2" type="ORF">Q7C36_012430</name>
</gene>
<evidence type="ECO:0000256" key="1">
    <source>
        <dbReference type="SAM" id="MobiDB-lite"/>
    </source>
</evidence>
<accession>A0AA88MQ34</accession>
<organism evidence="2 3">
    <name type="scientific">Tachysurus vachellii</name>
    <name type="common">Darkbarbel catfish</name>
    <name type="synonym">Pelteobagrus vachellii</name>
    <dbReference type="NCBI Taxonomy" id="175792"/>
    <lineage>
        <taxon>Eukaryota</taxon>
        <taxon>Metazoa</taxon>
        <taxon>Chordata</taxon>
        <taxon>Craniata</taxon>
        <taxon>Vertebrata</taxon>
        <taxon>Euteleostomi</taxon>
        <taxon>Actinopterygii</taxon>
        <taxon>Neopterygii</taxon>
        <taxon>Teleostei</taxon>
        <taxon>Ostariophysi</taxon>
        <taxon>Siluriformes</taxon>
        <taxon>Bagridae</taxon>
        <taxon>Tachysurus</taxon>
    </lineage>
</organism>
<dbReference type="Proteomes" id="UP001187315">
    <property type="component" value="Unassembled WGS sequence"/>
</dbReference>
<dbReference type="AlphaFoldDB" id="A0AA88MQ34"/>
<dbReference type="EMBL" id="JAVHJS010000012">
    <property type="protein sequence ID" value="KAK2840851.1"/>
    <property type="molecule type" value="Genomic_DNA"/>
</dbReference>
<name>A0AA88MQ34_TACVA</name>
<evidence type="ECO:0000313" key="3">
    <source>
        <dbReference type="Proteomes" id="UP001187315"/>
    </source>
</evidence>